<evidence type="ECO:0000313" key="5">
    <source>
        <dbReference type="EMBL" id="KKN36421.1"/>
    </source>
</evidence>
<comment type="caution">
    <text evidence="5">The sequence shown here is derived from an EMBL/GenBank/DDBJ whole genome shotgun (WGS) entry which is preliminary data.</text>
</comment>
<organism evidence="5">
    <name type="scientific">marine sediment metagenome</name>
    <dbReference type="NCBI Taxonomy" id="412755"/>
    <lineage>
        <taxon>unclassified sequences</taxon>
        <taxon>metagenomes</taxon>
        <taxon>ecological metagenomes</taxon>
    </lineage>
</organism>
<comment type="similarity">
    <text evidence="1">Belongs to the N(4)/N(6)-methyltransferase family.</text>
</comment>
<dbReference type="Pfam" id="PF01555">
    <property type="entry name" value="N6_N4_Mtase"/>
    <property type="match status" value="1"/>
</dbReference>
<protein>
    <recommendedName>
        <fullName evidence="4">DNA methylase N-4/N-6 domain-containing protein</fullName>
    </recommendedName>
</protein>
<gene>
    <name evidence="5" type="ORF">LCGC14_0773630</name>
</gene>
<dbReference type="InterPro" id="IPR002052">
    <property type="entry name" value="DNA_methylase_N6_adenine_CS"/>
</dbReference>
<dbReference type="InterPro" id="IPR015840">
    <property type="entry name" value="DNA_MeTrfase_ParB"/>
</dbReference>
<dbReference type="PRINTS" id="PR00508">
    <property type="entry name" value="S21N4MTFRASE"/>
</dbReference>
<dbReference type="Gene3D" id="3.40.50.150">
    <property type="entry name" value="Vaccinia Virus protein VP39"/>
    <property type="match status" value="2"/>
</dbReference>
<sequence length="376" mass="42162">KKTSPDKMAKLKRSLRRNGFASPFYVWKRGDKTSILDGHHRERALKELVAEGLEIPDSLPAIVLDVKDEAEAKKMVLAFNSHYSEIQRAGFGEFIADLDFDEIKLEFEPFKLGFTYPQQSIEEDVPPPMPDEPVSKLGDIYDLGHHRVMCGDATEDIPLLMEGEKADMVFTDPPYGIESVSSTGQVKGAIKNAAAPVVYSEVIGDGSTVAARSFYEACLALGFEKYIIWGGNYFIDFLPFSPSWLIWNKRGQMNSNNFADGEMAWCSFKTRLRIYSVVWTGMIREGESGSRLHPTQKPVKLLCSIIADHINGSILDGFLGSGSTLIAAEQSDRKCYGLEIDPKYVDVIIQRWVNYTGQTRIKKNGVDIEWRADPQN</sequence>
<dbReference type="AlphaFoldDB" id="A0A0F9SHI3"/>
<accession>A0A0F9SHI3</accession>
<feature type="non-terminal residue" evidence="5">
    <location>
        <position position="1"/>
    </location>
</feature>
<keyword evidence="2" id="KW-0489">Methyltransferase</keyword>
<feature type="domain" description="DNA methylase N-4/N-6" evidence="4">
    <location>
        <begin position="272"/>
        <end position="348"/>
    </location>
</feature>
<dbReference type="PROSITE" id="PS00092">
    <property type="entry name" value="N6_MTASE"/>
    <property type="match status" value="1"/>
</dbReference>
<dbReference type="SUPFAM" id="SSF110849">
    <property type="entry name" value="ParB/Sulfiredoxin"/>
    <property type="match status" value="1"/>
</dbReference>
<dbReference type="GO" id="GO:0008170">
    <property type="term" value="F:N-methyltransferase activity"/>
    <property type="evidence" value="ECO:0007669"/>
    <property type="project" value="InterPro"/>
</dbReference>
<name>A0A0F9SHI3_9ZZZZ</name>
<dbReference type="GO" id="GO:0032259">
    <property type="term" value="P:methylation"/>
    <property type="evidence" value="ECO:0007669"/>
    <property type="project" value="UniProtKB-KW"/>
</dbReference>
<reference evidence="5" key="1">
    <citation type="journal article" date="2015" name="Nature">
        <title>Complex archaea that bridge the gap between prokaryotes and eukaryotes.</title>
        <authorList>
            <person name="Spang A."/>
            <person name="Saw J.H."/>
            <person name="Jorgensen S.L."/>
            <person name="Zaremba-Niedzwiedzka K."/>
            <person name="Martijn J."/>
            <person name="Lind A.E."/>
            <person name="van Eijk R."/>
            <person name="Schleper C."/>
            <person name="Guy L."/>
            <person name="Ettema T.J."/>
        </authorList>
    </citation>
    <scope>NUCLEOTIDE SEQUENCE</scope>
</reference>
<evidence type="ECO:0000259" key="4">
    <source>
        <dbReference type="Pfam" id="PF01555"/>
    </source>
</evidence>
<dbReference type="InterPro" id="IPR001091">
    <property type="entry name" value="RM_Methyltransferase"/>
</dbReference>
<proteinExistence type="inferred from homology"/>
<dbReference type="EMBL" id="LAZR01001966">
    <property type="protein sequence ID" value="KKN36421.1"/>
    <property type="molecule type" value="Genomic_DNA"/>
</dbReference>
<dbReference type="InterPro" id="IPR036086">
    <property type="entry name" value="ParB/Sulfiredoxin_sf"/>
</dbReference>
<evidence type="ECO:0000256" key="2">
    <source>
        <dbReference type="ARBA" id="ARBA00022603"/>
    </source>
</evidence>
<evidence type="ECO:0000256" key="3">
    <source>
        <dbReference type="ARBA" id="ARBA00022679"/>
    </source>
</evidence>
<dbReference type="Gene3D" id="3.90.1530.10">
    <property type="entry name" value="Conserved hypothetical protein from pyrococcus furiosus pfu- 392566-001, ParB domain"/>
    <property type="match status" value="1"/>
</dbReference>
<dbReference type="GO" id="GO:0003677">
    <property type="term" value="F:DNA binding"/>
    <property type="evidence" value="ECO:0007669"/>
    <property type="project" value="InterPro"/>
</dbReference>
<dbReference type="SUPFAM" id="SSF53335">
    <property type="entry name" value="S-adenosyl-L-methionine-dependent methyltransferases"/>
    <property type="match status" value="1"/>
</dbReference>
<dbReference type="PIRSF" id="PIRSF036758">
    <property type="entry name" value="Aden_M_ParB"/>
    <property type="match status" value="1"/>
</dbReference>
<keyword evidence="3" id="KW-0808">Transferase</keyword>
<dbReference type="InterPro" id="IPR029063">
    <property type="entry name" value="SAM-dependent_MTases_sf"/>
</dbReference>
<dbReference type="InterPro" id="IPR002941">
    <property type="entry name" value="DNA_methylase_N4/N6"/>
</dbReference>
<evidence type="ECO:0000256" key="1">
    <source>
        <dbReference type="ARBA" id="ARBA00006594"/>
    </source>
</evidence>